<dbReference type="Proteomes" id="UP001162960">
    <property type="component" value="Chromosome"/>
</dbReference>
<dbReference type="RefSeq" id="WP_022302151.1">
    <property type="nucleotide sequence ID" value="NZ_CAXTGU010000032.1"/>
</dbReference>
<evidence type="ECO:0000313" key="1">
    <source>
        <dbReference type="EMBL" id="RHL62303.1"/>
    </source>
</evidence>
<name>A0A139KRA4_BACT4</name>
<evidence type="ECO:0000313" key="2">
    <source>
        <dbReference type="EMBL" id="UYU90231.1"/>
    </source>
</evidence>
<proteinExistence type="predicted"/>
<accession>A0A139KRA4</accession>
<sequence>MDKKKEYKEKAKILALQNGFDQVSYYGEWKGYLVYTASRKEDKECCIGYPQFILVKDDAAHLAPYTQSPDIMGMAPMPKDYTSSFL</sequence>
<gene>
    <name evidence="1" type="ORF">DW011_05450</name>
    <name evidence="2" type="ORF">KQP74_20180</name>
</gene>
<dbReference type="AlphaFoldDB" id="A0A139KRA4"/>
<dbReference type="EMBL" id="CP083685">
    <property type="protein sequence ID" value="UYU90231.1"/>
    <property type="molecule type" value="Genomic_DNA"/>
</dbReference>
<dbReference type="Proteomes" id="UP000283616">
    <property type="component" value="Unassembled WGS sequence"/>
</dbReference>
<protein>
    <submittedName>
        <fullName evidence="1">Uncharacterized protein</fullName>
    </submittedName>
</protein>
<reference evidence="1 3" key="1">
    <citation type="submission" date="2018-08" db="EMBL/GenBank/DDBJ databases">
        <title>A genome reference for cultivated species of the human gut microbiota.</title>
        <authorList>
            <person name="Zou Y."/>
            <person name="Xue W."/>
            <person name="Luo G."/>
        </authorList>
    </citation>
    <scope>NUCLEOTIDE SEQUENCE [LARGE SCALE GENOMIC DNA]</scope>
    <source>
        <strain evidence="1 3">AF37-12</strain>
    </source>
</reference>
<dbReference type="EMBL" id="QROV01000005">
    <property type="protein sequence ID" value="RHL62303.1"/>
    <property type="molecule type" value="Genomic_DNA"/>
</dbReference>
<reference evidence="2" key="2">
    <citation type="submission" date="2021-06" db="EMBL/GenBank/DDBJ databases">
        <title>Interrogation of the integrated mobile genetic elements in gut-associated Bacteroides with a consensus prediction approach.</title>
        <authorList>
            <person name="Campbell D.E."/>
            <person name="Leigh J.R."/>
            <person name="Kim T."/>
            <person name="England W."/>
            <person name="Whitaker R.J."/>
            <person name="Degnan P.H."/>
        </authorList>
    </citation>
    <scope>NUCLEOTIDE SEQUENCE</scope>
    <source>
        <strain evidence="2">VPI-3443</strain>
    </source>
</reference>
<dbReference type="GeneID" id="69590365"/>
<organism evidence="1 3">
    <name type="scientific">Bacteroides thetaiotaomicron</name>
    <dbReference type="NCBI Taxonomy" id="818"/>
    <lineage>
        <taxon>Bacteria</taxon>
        <taxon>Pseudomonadati</taxon>
        <taxon>Bacteroidota</taxon>
        <taxon>Bacteroidia</taxon>
        <taxon>Bacteroidales</taxon>
        <taxon>Bacteroidaceae</taxon>
        <taxon>Bacteroides</taxon>
    </lineage>
</organism>
<evidence type="ECO:0000313" key="3">
    <source>
        <dbReference type="Proteomes" id="UP000283616"/>
    </source>
</evidence>